<feature type="compositionally biased region" description="Polar residues" evidence="1">
    <location>
        <begin position="442"/>
        <end position="451"/>
    </location>
</feature>
<organism evidence="2 3">
    <name type="scientific">Thanatephorus cucumeris (strain AG1-IA)</name>
    <name type="common">Rice sheath blight fungus</name>
    <name type="synonym">Rhizoctonia solani</name>
    <dbReference type="NCBI Taxonomy" id="983506"/>
    <lineage>
        <taxon>Eukaryota</taxon>
        <taxon>Fungi</taxon>
        <taxon>Dikarya</taxon>
        <taxon>Basidiomycota</taxon>
        <taxon>Agaricomycotina</taxon>
        <taxon>Agaricomycetes</taxon>
        <taxon>Cantharellales</taxon>
        <taxon>Ceratobasidiaceae</taxon>
        <taxon>Rhizoctonia</taxon>
        <taxon>Rhizoctonia solani AG-1</taxon>
    </lineage>
</organism>
<dbReference type="AlphaFoldDB" id="L8WT21"/>
<name>L8WT21_THACA</name>
<evidence type="ECO:0000313" key="2">
    <source>
        <dbReference type="EMBL" id="ELU39947.1"/>
    </source>
</evidence>
<feature type="region of interest" description="Disordered" evidence="1">
    <location>
        <begin position="563"/>
        <end position="638"/>
    </location>
</feature>
<evidence type="ECO:0000256" key="1">
    <source>
        <dbReference type="SAM" id="MobiDB-lite"/>
    </source>
</evidence>
<feature type="compositionally biased region" description="Polar residues" evidence="1">
    <location>
        <begin position="620"/>
        <end position="629"/>
    </location>
</feature>
<feature type="region of interest" description="Disordered" evidence="1">
    <location>
        <begin position="339"/>
        <end position="369"/>
    </location>
</feature>
<feature type="compositionally biased region" description="Basic residues" evidence="1">
    <location>
        <begin position="344"/>
        <end position="357"/>
    </location>
</feature>
<dbReference type="EMBL" id="AFRT01001574">
    <property type="protein sequence ID" value="ELU39947.1"/>
    <property type="molecule type" value="Genomic_DNA"/>
</dbReference>
<feature type="compositionally biased region" description="Polar residues" evidence="1">
    <location>
        <begin position="576"/>
        <end position="612"/>
    </location>
</feature>
<comment type="caution">
    <text evidence="2">The sequence shown here is derived from an EMBL/GenBank/DDBJ whole genome shotgun (WGS) entry which is preliminary data.</text>
</comment>
<proteinExistence type="predicted"/>
<sequence length="1247" mass="139390">MRTLLSDNVSLYGYANDAMKRTQKTRSLVHDHQKWGNYKRETVGYHMRGIKAVFSWSFLSSSRLLHAAFQFEAGFQFGMAISTFLLLLLLLQRVRLGLREGRMAVNRFKLCIAVLTHLCGRQGQVGELGPRKLGFEIITHLGPNKPRLESGATTIQEIPTFDSGTYLGQTWQNVMKFEKSEEEGRWTFPDSDIAAIADHFDVSFGQCLVRMYSDWIGGRISSALNQVVFGPGRDRTDRFGAESHISVRGWVSSAVLDPIPLYQEYEPNEPLKRGNWMCFRVQSSHLAVVYLSYSFAEQVFRGSTDWSTSSYLFRLPLFIDRLIVPERITLPDIESPAEPVKTIKPPKRKPAHFRQNSRSKPTGIDLMANNNKSDVKTRTVVSQAPSALYCSTQCREKDQRSSEKFKWSLETMYSAGGSTGPASPLFVSGSESEEWVERRLSAGTTTSSSGDESNDKAALYAGYPLTFQRRDDERSRKGSWTSLKDLGAPGTPRNSSPVPQSASSEPQNTTYSLQNSSISPQPIHNLYAADITPTQSLYSVSAQGLLVRPALLRAKTELTSLSPLDDAPRLYHPSSVPMSRNGSGTRPSSIRHASTPSAPNSPTYRKVTPSQSHSRRRSEVLSQSSLSDANRTKSSDSIKSKNFMPLYPALVMPPAPQTRMVKKWVVEEERLVEREVEEVQEQGERKRLLTTTMTSFLSIPPELLIEVLLNVEEPWAIHHTNRLLLTISEDEHYLYLRDIRLPPSLVIWNAIRRRGVGLSPEYLQRLIDGGALVPFSFAQLLTNPRIPRPAPARALHKLLQSLQPMTKALLVGAHMKPITAALTHDDDQRVFEALFGAPTVRNVRGAAKALFDHRAFVPYSLGDETDVGSLHGAFTSAFGKLHSQVISDPSNILTKHGWRAESYAKGNESPLDALLESETVCTLIKTDERDLKSHVLVEAFAIVGSELGSRLLRHDAFWRPRVNIVEALLRLNSSEASLARFMEIATTRSTPFPPTNGRMSGLDYTPEAIMHALSSKLSQKISPEWFIKHHKSLGRIYSYFTSFNPSLCDQLDSLAQTTLENVFRPSAVSEHHDSSMLWSFYSQFGGSTKENIVREVRGKVKELVYGNPHPPYTFSEWGACLYLIAQLDVEAREKILSGLINSKHIGNTQAQTIEVGLAADEEGALWLGEAKKRMQRFGIPLPGLGRIVWVRLGVRPAVLDTMDTPANLHCASPRVGMSANYAHIEIHICRSGRFGVRRILQNHDQVP</sequence>
<dbReference type="Proteomes" id="UP000011668">
    <property type="component" value="Unassembled WGS sequence"/>
</dbReference>
<dbReference type="OrthoDB" id="3139659at2759"/>
<feature type="region of interest" description="Disordered" evidence="1">
    <location>
        <begin position="436"/>
        <end position="455"/>
    </location>
</feature>
<keyword evidence="3" id="KW-1185">Reference proteome</keyword>
<feature type="region of interest" description="Disordered" evidence="1">
    <location>
        <begin position="468"/>
        <end position="517"/>
    </location>
</feature>
<feature type="compositionally biased region" description="Polar residues" evidence="1">
    <location>
        <begin position="492"/>
        <end position="517"/>
    </location>
</feature>
<gene>
    <name evidence="2" type="ORF">AG1IA_06025</name>
</gene>
<dbReference type="HOGENOM" id="CLU_266111_0_0_1"/>
<reference evidence="2 3" key="1">
    <citation type="journal article" date="2013" name="Nat. Commun.">
        <title>The evolution and pathogenic mechanisms of the rice sheath blight pathogen.</title>
        <authorList>
            <person name="Zheng A."/>
            <person name="Lin R."/>
            <person name="Xu L."/>
            <person name="Qin P."/>
            <person name="Tang C."/>
            <person name="Ai P."/>
            <person name="Zhang D."/>
            <person name="Liu Y."/>
            <person name="Sun Z."/>
            <person name="Feng H."/>
            <person name="Wang Y."/>
            <person name="Chen Y."/>
            <person name="Liang X."/>
            <person name="Fu R."/>
            <person name="Li Q."/>
            <person name="Zhang J."/>
            <person name="Yu X."/>
            <person name="Xie Z."/>
            <person name="Ding L."/>
            <person name="Guan P."/>
            <person name="Tang J."/>
            <person name="Liang Y."/>
            <person name="Wang S."/>
            <person name="Deng Q."/>
            <person name="Li S."/>
            <person name="Zhu J."/>
            <person name="Wang L."/>
            <person name="Liu H."/>
            <person name="Li P."/>
        </authorList>
    </citation>
    <scope>NUCLEOTIDE SEQUENCE [LARGE SCALE GENOMIC DNA]</scope>
    <source>
        <strain evidence="3">AG-1 IA</strain>
    </source>
</reference>
<evidence type="ECO:0000313" key="3">
    <source>
        <dbReference type="Proteomes" id="UP000011668"/>
    </source>
</evidence>
<accession>L8WT21</accession>
<protein>
    <submittedName>
        <fullName evidence="2">Ecl1 domain-containing protein</fullName>
    </submittedName>
</protein>